<comment type="caution">
    <text evidence="2">The sequence shown here is derived from an EMBL/GenBank/DDBJ whole genome shotgun (WGS) entry which is preliminary data.</text>
</comment>
<dbReference type="EMBL" id="JBFOLJ010000002">
    <property type="protein sequence ID" value="KAL2552619.1"/>
    <property type="molecule type" value="Genomic_DNA"/>
</dbReference>
<dbReference type="Proteomes" id="UP001604277">
    <property type="component" value="Unassembled WGS sequence"/>
</dbReference>
<dbReference type="AlphaFoldDB" id="A0ABD1WSB7"/>
<reference evidence="4" key="1">
    <citation type="submission" date="2024-07" db="EMBL/GenBank/DDBJ databases">
        <title>Two chromosome-level genome assemblies of Korean endemic species Abeliophyllum distichum and Forsythia ovata (Oleaceae).</title>
        <authorList>
            <person name="Jang H."/>
        </authorList>
    </citation>
    <scope>NUCLEOTIDE SEQUENCE [LARGE SCALE GENOMIC DNA]</scope>
</reference>
<gene>
    <name evidence="2" type="ORF">Fot_06218</name>
    <name evidence="3" type="ORF">Fot_06238</name>
</gene>
<feature type="compositionally biased region" description="Basic and acidic residues" evidence="1">
    <location>
        <begin position="70"/>
        <end position="79"/>
    </location>
</feature>
<keyword evidence="4" id="KW-1185">Reference proteome</keyword>
<feature type="region of interest" description="Disordered" evidence="1">
    <location>
        <begin position="62"/>
        <end position="86"/>
    </location>
</feature>
<accession>A0ABD1WSB7</accession>
<evidence type="ECO:0000313" key="4">
    <source>
        <dbReference type="Proteomes" id="UP001604277"/>
    </source>
</evidence>
<organism evidence="2 4">
    <name type="scientific">Forsythia ovata</name>
    <dbReference type="NCBI Taxonomy" id="205694"/>
    <lineage>
        <taxon>Eukaryota</taxon>
        <taxon>Viridiplantae</taxon>
        <taxon>Streptophyta</taxon>
        <taxon>Embryophyta</taxon>
        <taxon>Tracheophyta</taxon>
        <taxon>Spermatophyta</taxon>
        <taxon>Magnoliopsida</taxon>
        <taxon>eudicotyledons</taxon>
        <taxon>Gunneridae</taxon>
        <taxon>Pentapetalae</taxon>
        <taxon>asterids</taxon>
        <taxon>lamiids</taxon>
        <taxon>Lamiales</taxon>
        <taxon>Oleaceae</taxon>
        <taxon>Forsythieae</taxon>
        <taxon>Forsythia</taxon>
    </lineage>
</organism>
<evidence type="ECO:0000256" key="1">
    <source>
        <dbReference type="SAM" id="MobiDB-lite"/>
    </source>
</evidence>
<evidence type="ECO:0000313" key="3">
    <source>
        <dbReference type="EMBL" id="KAL2552619.1"/>
    </source>
</evidence>
<sequence length="106" mass="11254">MSGFYFSSVPKLKIRRGGIVDDIPHSFSVPSAESVSGVAIPQASEMSSVPFSVGSVLPSESFRQSGKRKAGADSRKEAFRTPVPPLSANTNTSTLGFIGTSWTLQF</sequence>
<proteinExistence type="predicted"/>
<evidence type="ECO:0000313" key="2">
    <source>
        <dbReference type="EMBL" id="KAL2552599.1"/>
    </source>
</evidence>
<protein>
    <submittedName>
        <fullName evidence="2">Uncharacterized protein</fullName>
    </submittedName>
</protein>
<name>A0ABD1WSB7_9LAMI</name>
<dbReference type="EMBL" id="JBFOLJ010000002">
    <property type="protein sequence ID" value="KAL2552599.1"/>
    <property type="molecule type" value="Genomic_DNA"/>
</dbReference>
<reference evidence="2" key="2">
    <citation type="submission" date="2024-07" db="EMBL/GenBank/DDBJ databases">
        <title>Two chromosome-level genome assemblies of Korean endemic species Abeliophyllum distichum and Forsythia ovata (Oleaceae).</title>
        <authorList>
            <person name="Mun J.H."/>
        </authorList>
    </citation>
    <scope>NUCLEOTIDE SEQUENCE</scope>
    <source>
        <strain evidence="2">KNKB202402200001</strain>
        <tissue evidence="2">Leaf</tissue>
    </source>
</reference>